<sequence>MLIAYGGMYLLMVLFYALAVFLPDSWKSPTYDYGWDIHFVGMMMLYWGFATLIVWRFSAISRKRIVPKYLVARAVSHLPENQRAKTLVPDVTSGLWLHGVVSAAPADGKVLAVGSFESRYGEDPEAVLIDNLAAAGTDVSKISLSKGHPFVLPSVGSDSVTSIFWNVKHRIGLDTLIRAANEFNRVLCTDGTIVATSGITGSNKVIHCLSAAGFTVKRQAVLPGFPCLTVVTAVKPGDEADVVSDGDSLLSGRNEVPVWQTFLMVFLSIA</sequence>
<feature type="transmembrane region" description="Helical" evidence="1">
    <location>
        <begin position="37"/>
        <end position="55"/>
    </location>
</feature>
<name>A0A9K3GLC3_9EUKA</name>
<proteinExistence type="predicted"/>
<feature type="non-terminal residue" evidence="2">
    <location>
        <position position="1"/>
    </location>
</feature>
<keyword evidence="1" id="KW-0812">Transmembrane</keyword>
<keyword evidence="3" id="KW-1185">Reference proteome</keyword>
<dbReference type="Proteomes" id="UP000265618">
    <property type="component" value="Unassembled WGS sequence"/>
</dbReference>
<evidence type="ECO:0000313" key="3">
    <source>
        <dbReference type="Proteomes" id="UP000265618"/>
    </source>
</evidence>
<accession>A0A9K3GLC3</accession>
<comment type="caution">
    <text evidence="2">The sequence shown here is derived from an EMBL/GenBank/DDBJ whole genome shotgun (WGS) entry which is preliminary data.</text>
</comment>
<organism evidence="2 3">
    <name type="scientific">Kipferlia bialata</name>
    <dbReference type="NCBI Taxonomy" id="797122"/>
    <lineage>
        <taxon>Eukaryota</taxon>
        <taxon>Metamonada</taxon>
        <taxon>Carpediemonas-like organisms</taxon>
        <taxon>Kipferlia</taxon>
    </lineage>
</organism>
<protein>
    <submittedName>
        <fullName evidence="2">Uncharacterized protein</fullName>
    </submittedName>
</protein>
<keyword evidence="1" id="KW-0472">Membrane</keyword>
<dbReference type="EMBL" id="BDIP01002634">
    <property type="protein sequence ID" value="GIQ86591.1"/>
    <property type="molecule type" value="Genomic_DNA"/>
</dbReference>
<evidence type="ECO:0000256" key="1">
    <source>
        <dbReference type="SAM" id="Phobius"/>
    </source>
</evidence>
<keyword evidence="1" id="KW-1133">Transmembrane helix</keyword>
<evidence type="ECO:0000313" key="2">
    <source>
        <dbReference type="EMBL" id="GIQ86591.1"/>
    </source>
</evidence>
<gene>
    <name evidence="2" type="ORF">KIPB_008471</name>
</gene>
<reference evidence="2 3" key="1">
    <citation type="journal article" date="2018" name="PLoS ONE">
        <title>The draft genome of Kipferlia bialata reveals reductive genome evolution in fornicate parasites.</title>
        <authorList>
            <person name="Tanifuji G."/>
            <person name="Takabayashi S."/>
            <person name="Kume K."/>
            <person name="Takagi M."/>
            <person name="Nakayama T."/>
            <person name="Kamikawa R."/>
            <person name="Inagaki Y."/>
            <person name="Hashimoto T."/>
        </authorList>
    </citation>
    <scope>NUCLEOTIDE SEQUENCE [LARGE SCALE GENOMIC DNA]</scope>
    <source>
        <strain evidence="2">NY0173</strain>
    </source>
</reference>
<dbReference type="AlphaFoldDB" id="A0A9K3GLC3"/>